<dbReference type="EMBL" id="AEPE02000005">
    <property type="protein sequence ID" value="EFZ36535.1"/>
    <property type="molecule type" value="Genomic_DNA"/>
</dbReference>
<keyword evidence="7 8" id="KW-0998">Cell outer membrane</keyword>
<dbReference type="Proteomes" id="UP000005580">
    <property type="component" value="Unassembled WGS sequence"/>
</dbReference>
<dbReference type="SUPFAM" id="SSF49464">
    <property type="entry name" value="Carboxypeptidase regulatory domain-like"/>
    <property type="match status" value="1"/>
</dbReference>
<dbReference type="eggNOG" id="COG4206">
    <property type="taxonomic scope" value="Bacteria"/>
</dbReference>
<evidence type="ECO:0000256" key="6">
    <source>
        <dbReference type="ARBA" id="ARBA00023136"/>
    </source>
</evidence>
<gene>
    <name evidence="13" type="ORF">HMPREF0663_11448</name>
</gene>
<keyword evidence="2 8" id="KW-0813">Transport</keyword>
<feature type="signal peptide" evidence="10">
    <location>
        <begin position="1"/>
        <end position="34"/>
    </location>
</feature>
<dbReference type="Gene3D" id="2.60.40.1120">
    <property type="entry name" value="Carboxypeptidase-like, regulatory domain"/>
    <property type="match status" value="1"/>
</dbReference>
<dbReference type="InterPro" id="IPR023996">
    <property type="entry name" value="TonB-dep_OMP_SusC/RagA"/>
</dbReference>
<keyword evidence="4 8" id="KW-0812">Transmembrane</keyword>
<keyword evidence="5 9" id="KW-0798">TonB box</keyword>
<dbReference type="Gene3D" id="2.40.170.20">
    <property type="entry name" value="TonB-dependent receptor, beta-barrel domain"/>
    <property type="match status" value="1"/>
</dbReference>
<dbReference type="Pfam" id="PF07715">
    <property type="entry name" value="Plug"/>
    <property type="match status" value="1"/>
</dbReference>
<dbReference type="AlphaFoldDB" id="E7RQJ7"/>
<feature type="domain" description="TonB-dependent receptor-like beta-barrel" evidence="11">
    <location>
        <begin position="432"/>
        <end position="1033"/>
    </location>
</feature>
<dbReference type="RefSeq" id="WP_004369585.1">
    <property type="nucleotide sequence ID" value="NZ_GL833119.1"/>
</dbReference>
<evidence type="ECO:0000256" key="10">
    <source>
        <dbReference type="SAM" id="SignalP"/>
    </source>
</evidence>
<dbReference type="STRING" id="28134.SAMN05444288_2027"/>
<reference evidence="13" key="1">
    <citation type="submission" date="2011-01" db="EMBL/GenBank/DDBJ databases">
        <authorList>
            <person name="Muzny D."/>
            <person name="Qin X."/>
            <person name="Buhay C."/>
            <person name="Dugan-Rocha S."/>
            <person name="Ding Y."/>
            <person name="Chen G."/>
            <person name="Hawes A."/>
            <person name="Holder M."/>
            <person name="Jhangiani S."/>
            <person name="Johnson A."/>
            <person name="Khan Z."/>
            <person name="Li Z."/>
            <person name="Liu W."/>
            <person name="Liu X."/>
            <person name="Perez L."/>
            <person name="Shen H."/>
            <person name="Wang Q."/>
            <person name="Watt J."/>
            <person name="Xi L."/>
            <person name="Xin Y."/>
            <person name="Zhou J."/>
            <person name="Deng J."/>
            <person name="Jiang H."/>
            <person name="Liu Y."/>
            <person name="Qu J."/>
            <person name="Song X.-Z."/>
            <person name="Zhang L."/>
            <person name="Villasana D."/>
            <person name="Johnson A."/>
            <person name="Liu J."/>
            <person name="Liyanage D."/>
            <person name="Lorensuhewa L."/>
            <person name="Robinson T."/>
            <person name="Song A."/>
            <person name="Song B.-B."/>
            <person name="Dinh H."/>
            <person name="Thornton R."/>
            <person name="Coyle M."/>
            <person name="Francisco L."/>
            <person name="Jackson L."/>
            <person name="Javaid M."/>
            <person name="Korchina V."/>
            <person name="Kovar C."/>
            <person name="Mata R."/>
            <person name="Mathew T."/>
            <person name="Ngo R."/>
            <person name="Nguyen L."/>
            <person name="Nguyen N."/>
            <person name="Okwuonu G."/>
            <person name="Ongeri F."/>
            <person name="Pham C."/>
            <person name="Simmons D."/>
            <person name="Wilczek-Boney K."/>
            <person name="Hale W."/>
            <person name="Jakkamsetti A."/>
            <person name="Pham P."/>
            <person name="Ruth R."/>
            <person name="San Lucas F."/>
            <person name="Warren J."/>
            <person name="Zhang J."/>
            <person name="Zhao Z."/>
            <person name="Zhou C."/>
            <person name="Zhu D."/>
            <person name="Lee S."/>
            <person name="Bess C."/>
            <person name="Blankenburg K."/>
            <person name="Forbes L."/>
            <person name="Fu Q."/>
            <person name="Gubbala S."/>
            <person name="Hirani K."/>
            <person name="Jayaseelan J.C."/>
            <person name="Lara F."/>
            <person name="Munidasa M."/>
            <person name="Palculict T."/>
            <person name="Patil S."/>
            <person name="Pu L.-L."/>
            <person name="Saada N."/>
            <person name="Tang L."/>
            <person name="Weissenberger G."/>
            <person name="Zhu Y."/>
            <person name="Hemphill L."/>
            <person name="Shang Y."/>
            <person name="Youmans B."/>
            <person name="Ayvaz T."/>
            <person name="Ross M."/>
            <person name="Santibanez J."/>
            <person name="Aqrawi P."/>
            <person name="Gross S."/>
            <person name="Joshi V."/>
            <person name="Fowler G."/>
            <person name="Nazareth L."/>
            <person name="Reid J."/>
            <person name="Worley K."/>
            <person name="Petrosino J."/>
            <person name="Highlander S."/>
            <person name="Gibbs R."/>
        </authorList>
    </citation>
    <scope>NUCLEOTIDE SEQUENCE [LARGE SCALE GENOMIC DNA]</scope>
    <source>
        <strain evidence="13">ATCC 33269</strain>
    </source>
</reference>
<dbReference type="GO" id="GO:0009279">
    <property type="term" value="C:cell outer membrane"/>
    <property type="evidence" value="ECO:0007669"/>
    <property type="project" value="UniProtKB-SubCell"/>
</dbReference>
<evidence type="ECO:0000256" key="1">
    <source>
        <dbReference type="ARBA" id="ARBA00004571"/>
    </source>
</evidence>
<keyword evidence="3 8" id="KW-1134">Transmembrane beta strand</keyword>
<dbReference type="SUPFAM" id="SSF56935">
    <property type="entry name" value="Porins"/>
    <property type="match status" value="1"/>
</dbReference>
<evidence type="ECO:0000256" key="4">
    <source>
        <dbReference type="ARBA" id="ARBA00022692"/>
    </source>
</evidence>
<evidence type="ECO:0000256" key="9">
    <source>
        <dbReference type="RuleBase" id="RU003357"/>
    </source>
</evidence>
<evidence type="ECO:0000256" key="3">
    <source>
        <dbReference type="ARBA" id="ARBA00022452"/>
    </source>
</evidence>
<dbReference type="InterPro" id="IPR012910">
    <property type="entry name" value="Plug_dom"/>
</dbReference>
<dbReference type="InterPro" id="IPR000531">
    <property type="entry name" value="Beta-barrel_TonB"/>
</dbReference>
<keyword evidence="10" id="KW-0732">Signal</keyword>
<proteinExistence type="inferred from homology"/>
<dbReference type="InterPro" id="IPR008969">
    <property type="entry name" value="CarboxyPept-like_regulatory"/>
</dbReference>
<evidence type="ECO:0000313" key="14">
    <source>
        <dbReference type="Proteomes" id="UP000005580"/>
    </source>
</evidence>
<evidence type="ECO:0000256" key="8">
    <source>
        <dbReference type="PROSITE-ProRule" id="PRU01360"/>
    </source>
</evidence>
<dbReference type="Pfam" id="PF13715">
    <property type="entry name" value="CarbopepD_reg_2"/>
    <property type="match status" value="1"/>
</dbReference>
<feature type="chain" id="PRO_5003221476" evidence="10">
    <location>
        <begin position="35"/>
        <end position="1071"/>
    </location>
</feature>
<dbReference type="Gene3D" id="2.170.130.10">
    <property type="entry name" value="TonB-dependent receptor, plug domain"/>
    <property type="match status" value="1"/>
</dbReference>
<keyword evidence="14" id="KW-1185">Reference proteome</keyword>
<comment type="subcellular location">
    <subcellularLocation>
        <location evidence="1 8">Cell outer membrane</location>
        <topology evidence="1 8">Multi-pass membrane protein</topology>
    </subcellularLocation>
</comment>
<dbReference type="NCBIfam" id="TIGR04056">
    <property type="entry name" value="OMP_RagA_SusC"/>
    <property type="match status" value="1"/>
</dbReference>
<organism evidence="13 14">
    <name type="scientific">Hoylesella oralis ATCC 33269</name>
    <dbReference type="NCBI Taxonomy" id="873533"/>
    <lineage>
        <taxon>Bacteria</taxon>
        <taxon>Pseudomonadati</taxon>
        <taxon>Bacteroidota</taxon>
        <taxon>Bacteroidia</taxon>
        <taxon>Bacteroidales</taxon>
        <taxon>Prevotellaceae</taxon>
        <taxon>Hoylesella</taxon>
    </lineage>
</organism>
<dbReference type="Pfam" id="PF00593">
    <property type="entry name" value="TonB_dep_Rec_b-barrel"/>
    <property type="match status" value="1"/>
</dbReference>
<evidence type="ECO:0000256" key="5">
    <source>
        <dbReference type="ARBA" id="ARBA00023077"/>
    </source>
</evidence>
<feature type="domain" description="TonB-dependent receptor plug" evidence="12">
    <location>
        <begin position="140"/>
        <end position="246"/>
    </location>
</feature>
<comment type="similarity">
    <text evidence="8 9">Belongs to the TonB-dependent receptor family.</text>
</comment>
<evidence type="ECO:0000259" key="12">
    <source>
        <dbReference type="Pfam" id="PF07715"/>
    </source>
</evidence>
<dbReference type="InterPro" id="IPR036942">
    <property type="entry name" value="Beta-barrel_TonB_sf"/>
</dbReference>
<evidence type="ECO:0000256" key="2">
    <source>
        <dbReference type="ARBA" id="ARBA00022448"/>
    </source>
</evidence>
<dbReference type="HOGENOM" id="CLU_004317_0_2_10"/>
<evidence type="ECO:0000313" key="13">
    <source>
        <dbReference type="EMBL" id="EFZ36535.1"/>
    </source>
</evidence>
<sequence length="1071" mass="119444">MMRKRKTFRRAQCRLYSIAALTVLAFLPPSSAFATGSFKTVTEMTMQENGTDISGTVRDANGEPIAGATVKVVGNNGGVATDIDGHFTVKAVRGAKLQISYIGFITQTVTVTDRPLNIILKEDNKSLNEVVVIGYGSQRKQDLSTAVSSVNLDQSMKSRPSTLSAMMQGSMPGVMVQNNGGDPLATSSLSIRGRGSRGTDDNYNSGDGVLYVVDGVPGAPYNIEDIESITVLKDAASAAIYGASVGSGGVVVITTKQAKEGKIRVSFNISKSFKNVYNKPETLTSEQYNQVWADATRLYGGSLPSTANPQVYPYGAVTRTNWLDEIFRTGYLEHYALSLSGGTNKLKAFASLNFDRDRGILENTFAEKLGAKLNVDFQVNKWIRIGEQAIYQFTDGQGDVNTGHEGVLANAIFFPRSATVYDYDKNGKLLTDDYGRPLYHGTLPRWAANEGISGYGEFRNPRALLDRLDQERPSHTLFSTTTLEVKPWSFLTLKSQFTAGIQISEFDVFHHKVPEPGNPTNENRHNITHRNQNNWIWETTATYAQAFGEHHISAMAGWTMKYDKYKMYAIYTSGYSLEDRHSSTFPNATDWSKYKPDEEIWEESMTSAFARIGYSWADRYFVTGSLRRDASSKLYKDNNSDVFPAISGSWKLSSEPFFAPYKSIFNLVKLRASWGQVGNVALVPRYSWNVPMGFTKYAIIYGKNLNREVYGAYTESIGVKNLKWETTEQWGIGLDLGLFDNDLNLTIDYYNKHTKNLIEKMPVPSVAGISIEPYGNVGDVVNRGWEFSASYNKTIGEVTFSVNGNLSTVHNEVLDLGSREFLAHNVVVNSQQPLRSTVGHPWYSYYVLKTNGIFQTQEEINNYKWTDPKTGLSKMIQPNAKPGDFRYVDFNNDGQINSDDNQYMGSYMPKITFAFGGNVTYKNFDFNFQFQGVGKSTIYNAFKQMTLTGRQQGSNMLRDILNAWDYNPNSGIPRLALTDDSNGNYTNPSDFYLEDGSYLRFKNITLGYTLPQGVMRSIGLAGSSLRFYFNCENTFTITDYTGFDPEVGNFGLDAGTYPIARSFTFGLNFSF</sequence>
<name>E7RQJ7_9BACT</name>
<evidence type="ECO:0000259" key="11">
    <source>
        <dbReference type="Pfam" id="PF00593"/>
    </source>
</evidence>
<dbReference type="InterPro" id="IPR037066">
    <property type="entry name" value="Plug_dom_sf"/>
</dbReference>
<keyword evidence="6 8" id="KW-0472">Membrane</keyword>
<dbReference type="PROSITE" id="PS52016">
    <property type="entry name" value="TONB_DEPENDENT_REC_3"/>
    <property type="match status" value="1"/>
</dbReference>
<dbReference type="InterPro" id="IPR039426">
    <property type="entry name" value="TonB-dep_rcpt-like"/>
</dbReference>
<evidence type="ECO:0000256" key="7">
    <source>
        <dbReference type="ARBA" id="ARBA00023237"/>
    </source>
</evidence>
<comment type="caution">
    <text evidence="13">The sequence shown here is derived from an EMBL/GenBank/DDBJ whole genome shotgun (WGS) entry which is preliminary data.</text>
</comment>
<protein>
    <submittedName>
        <fullName evidence="13">TonB-linked outer membrane protein, SusC/RagA family</fullName>
    </submittedName>
</protein>
<accession>E7RQJ7</accession>